<feature type="domain" description="SseB protein N-terminal" evidence="1">
    <location>
        <begin position="20"/>
        <end position="112"/>
    </location>
</feature>
<gene>
    <name evidence="2" type="ORF">EV139_1245</name>
</gene>
<evidence type="ECO:0000259" key="1">
    <source>
        <dbReference type="Pfam" id="PF07179"/>
    </source>
</evidence>
<comment type="caution">
    <text evidence="2">The sequence shown here is derived from an EMBL/GenBank/DDBJ whole genome shotgun (WGS) entry which is preliminary data.</text>
</comment>
<dbReference type="EMBL" id="SHKI01000003">
    <property type="protein sequence ID" value="RZT67111.1"/>
    <property type="molecule type" value="Genomic_DNA"/>
</dbReference>
<protein>
    <submittedName>
        <fullName evidence="2">Type III secretion system (T3SS) SseB-like protein</fullName>
    </submittedName>
</protein>
<proteinExistence type="predicted"/>
<dbReference type="Proteomes" id="UP000291832">
    <property type="component" value="Unassembled WGS sequence"/>
</dbReference>
<evidence type="ECO:0000313" key="3">
    <source>
        <dbReference type="Proteomes" id="UP000291832"/>
    </source>
</evidence>
<dbReference type="OrthoDB" id="4978618at2"/>
<keyword evidence="3" id="KW-1185">Reference proteome</keyword>
<dbReference type="RefSeq" id="WP_130453422.1">
    <property type="nucleotide sequence ID" value="NZ_QYAG01000001.1"/>
</dbReference>
<dbReference type="Pfam" id="PF07179">
    <property type="entry name" value="SseB"/>
    <property type="match status" value="1"/>
</dbReference>
<sequence>MDEEQLPEGVHADYANEDVRAALAAFTATPDYPHLAAFLTALREGYLVVDVSGTSGKKRGARVRTIRSTSGKLVLPIFTSLAELREIVPAERRAELQGAVLPARDALALIASDRFVAAEFDKGSAALVLLRKYVTLAAGTDPITAESLEAMR</sequence>
<accession>A0A4Q7U120</accession>
<organism evidence="2 3">
    <name type="scientific">Leucobacter luti</name>
    <dbReference type="NCBI Taxonomy" id="340320"/>
    <lineage>
        <taxon>Bacteria</taxon>
        <taxon>Bacillati</taxon>
        <taxon>Actinomycetota</taxon>
        <taxon>Actinomycetes</taxon>
        <taxon>Micrococcales</taxon>
        <taxon>Microbacteriaceae</taxon>
        <taxon>Leucobacter</taxon>
    </lineage>
</organism>
<dbReference type="InterPro" id="IPR009839">
    <property type="entry name" value="SseB_N"/>
</dbReference>
<evidence type="ECO:0000313" key="2">
    <source>
        <dbReference type="EMBL" id="RZT67111.1"/>
    </source>
</evidence>
<name>A0A4Q7U120_9MICO</name>
<dbReference type="AlphaFoldDB" id="A0A4Q7U120"/>
<reference evidence="2 3" key="1">
    <citation type="journal article" date="2015" name="Stand. Genomic Sci.">
        <title>Genomic Encyclopedia of Bacterial and Archaeal Type Strains, Phase III: the genomes of soil and plant-associated and newly described type strains.</title>
        <authorList>
            <person name="Whitman W.B."/>
            <person name="Woyke T."/>
            <person name="Klenk H.P."/>
            <person name="Zhou Y."/>
            <person name="Lilburn T.G."/>
            <person name="Beck B.J."/>
            <person name="De Vos P."/>
            <person name="Vandamme P."/>
            <person name="Eisen J.A."/>
            <person name="Garrity G."/>
            <person name="Hugenholtz P."/>
            <person name="Kyrpides N.C."/>
        </authorList>
    </citation>
    <scope>NUCLEOTIDE SEQUENCE [LARGE SCALE GENOMIC DNA]</scope>
    <source>
        <strain evidence="2 3">RF6</strain>
    </source>
</reference>